<keyword evidence="2" id="KW-1185">Reference proteome</keyword>
<name>A0A317NR66_9NOCA</name>
<comment type="caution">
    <text evidence="1">The sequence shown here is derived from an EMBL/GenBank/DDBJ whole genome shotgun (WGS) entry which is preliminary data.</text>
</comment>
<evidence type="ECO:0000313" key="1">
    <source>
        <dbReference type="EMBL" id="PWV77836.1"/>
    </source>
</evidence>
<organism evidence="1 2">
    <name type="scientific">Nocardia neocaledoniensis</name>
    <dbReference type="NCBI Taxonomy" id="236511"/>
    <lineage>
        <taxon>Bacteria</taxon>
        <taxon>Bacillati</taxon>
        <taxon>Actinomycetota</taxon>
        <taxon>Actinomycetes</taxon>
        <taxon>Mycobacteriales</taxon>
        <taxon>Nocardiaceae</taxon>
        <taxon>Nocardia</taxon>
    </lineage>
</organism>
<dbReference type="Proteomes" id="UP000246410">
    <property type="component" value="Unassembled WGS sequence"/>
</dbReference>
<evidence type="ECO:0000313" key="2">
    <source>
        <dbReference type="Proteomes" id="UP000246410"/>
    </source>
</evidence>
<dbReference type="EMBL" id="QGTL01000003">
    <property type="protein sequence ID" value="PWV77836.1"/>
    <property type="molecule type" value="Genomic_DNA"/>
</dbReference>
<sequence length="46" mass="4842">MVSLAIEHVRLLAEQLPDLLMSHDSAERAAKEQAAAQKAVAASKAA</sequence>
<protein>
    <submittedName>
        <fullName evidence="1">Uncharacterized protein</fullName>
    </submittedName>
</protein>
<dbReference type="AlphaFoldDB" id="A0A317NR66"/>
<proteinExistence type="predicted"/>
<accession>A0A317NR66</accession>
<reference evidence="1 2" key="1">
    <citation type="submission" date="2018-05" db="EMBL/GenBank/DDBJ databases">
        <title>Genomic Encyclopedia of Type Strains, Phase IV (KMG-IV): sequencing the most valuable type-strain genomes for metagenomic binning, comparative biology and taxonomic classification.</title>
        <authorList>
            <person name="Goeker M."/>
        </authorList>
    </citation>
    <scope>NUCLEOTIDE SEQUENCE [LARGE SCALE GENOMIC DNA]</scope>
    <source>
        <strain evidence="1 2">DSM 44717</strain>
    </source>
</reference>
<gene>
    <name evidence="1" type="ORF">DFR69_103436</name>
</gene>